<evidence type="ECO:0000256" key="8">
    <source>
        <dbReference type="SAM" id="Phobius"/>
    </source>
</evidence>
<gene>
    <name evidence="9" type="ORF">GCM10023183_05270</name>
</gene>
<evidence type="ECO:0000256" key="1">
    <source>
        <dbReference type="ARBA" id="ARBA00004651"/>
    </source>
</evidence>
<keyword evidence="6 8" id="KW-1133">Transmembrane helix</keyword>
<evidence type="ECO:0000256" key="2">
    <source>
        <dbReference type="ARBA" id="ARBA00009773"/>
    </source>
</evidence>
<dbReference type="EMBL" id="BAABGX010000001">
    <property type="protein sequence ID" value="GAA4297573.1"/>
    <property type="molecule type" value="Genomic_DNA"/>
</dbReference>
<keyword evidence="5 8" id="KW-0812">Transmembrane</keyword>
<reference evidence="10" key="1">
    <citation type="journal article" date="2019" name="Int. J. Syst. Evol. Microbiol.">
        <title>The Global Catalogue of Microorganisms (GCM) 10K type strain sequencing project: providing services to taxonomists for standard genome sequencing and annotation.</title>
        <authorList>
            <consortium name="The Broad Institute Genomics Platform"/>
            <consortium name="The Broad Institute Genome Sequencing Center for Infectious Disease"/>
            <person name="Wu L."/>
            <person name="Ma J."/>
        </authorList>
    </citation>
    <scope>NUCLEOTIDE SEQUENCE [LARGE SCALE GENOMIC DNA]</scope>
    <source>
        <strain evidence="10">JCM 17917</strain>
    </source>
</reference>
<keyword evidence="7 8" id="KW-0472">Membrane</keyword>
<evidence type="ECO:0000256" key="4">
    <source>
        <dbReference type="ARBA" id="ARBA00022475"/>
    </source>
</evidence>
<keyword evidence="3" id="KW-0813">Transport</keyword>
<dbReference type="PANTHER" id="PTHR21716:SF53">
    <property type="entry name" value="PERMEASE PERM-RELATED"/>
    <property type="match status" value="1"/>
</dbReference>
<keyword evidence="4" id="KW-1003">Cell membrane</keyword>
<comment type="subcellular location">
    <subcellularLocation>
        <location evidence="1">Cell membrane</location>
        <topology evidence="1">Multi-pass membrane protein</topology>
    </subcellularLocation>
</comment>
<evidence type="ECO:0000256" key="6">
    <source>
        <dbReference type="ARBA" id="ARBA00022989"/>
    </source>
</evidence>
<comment type="similarity">
    <text evidence="2">Belongs to the autoinducer-2 exporter (AI-2E) (TC 2.A.86) family.</text>
</comment>
<protein>
    <submittedName>
        <fullName evidence="9">AI-2E family transporter</fullName>
    </submittedName>
</protein>
<evidence type="ECO:0000256" key="3">
    <source>
        <dbReference type="ARBA" id="ARBA00022448"/>
    </source>
</evidence>
<proteinExistence type="inferred from homology"/>
<accession>A0ABP8F977</accession>
<dbReference type="InterPro" id="IPR002549">
    <property type="entry name" value="AI-2E-like"/>
</dbReference>
<feature type="transmembrane region" description="Helical" evidence="8">
    <location>
        <begin position="298"/>
        <end position="330"/>
    </location>
</feature>
<keyword evidence="10" id="KW-1185">Reference proteome</keyword>
<feature type="transmembrane region" description="Helical" evidence="8">
    <location>
        <begin position="60"/>
        <end position="81"/>
    </location>
</feature>
<organism evidence="9 10">
    <name type="scientific">Nibribacter koreensis</name>
    <dbReference type="NCBI Taxonomy" id="1084519"/>
    <lineage>
        <taxon>Bacteria</taxon>
        <taxon>Pseudomonadati</taxon>
        <taxon>Bacteroidota</taxon>
        <taxon>Cytophagia</taxon>
        <taxon>Cytophagales</taxon>
        <taxon>Hymenobacteraceae</taxon>
        <taxon>Nibribacter</taxon>
    </lineage>
</organism>
<evidence type="ECO:0000313" key="10">
    <source>
        <dbReference type="Proteomes" id="UP001501844"/>
    </source>
</evidence>
<evidence type="ECO:0000256" key="5">
    <source>
        <dbReference type="ARBA" id="ARBA00022692"/>
    </source>
</evidence>
<feature type="transmembrane region" description="Helical" evidence="8">
    <location>
        <begin position="31"/>
        <end position="48"/>
    </location>
</feature>
<dbReference type="Proteomes" id="UP001501844">
    <property type="component" value="Unassembled WGS sequence"/>
</dbReference>
<feature type="transmembrane region" description="Helical" evidence="8">
    <location>
        <begin position="7"/>
        <end position="25"/>
    </location>
</feature>
<name>A0ABP8F977_9BACT</name>
<dbReference type="RefSeq" id="WP_345162053.1">
    <property type="nucleotide sequence ID" value="NZ_BAABGX010000001.1"/>
</dbReference>
<feature type="transmembrane region" description="Helical" evidence="8">
    <location>
        <begin position="227"/>
        <end position="247"/>
    </location>
</feature>
<evidence type="ECO:0000256" key="7">
    <source>
        <dbReference type="ARBA" id="ARBA00023136"/>
    </source>
</evidence>
<feature type="transmembrane region" description="Helical" evidence="8">
    <location>
        <begin position="200"/>
        <end position="221"/>
    </location>
</feature>
<sequence>MEIKLPSYFKYTVILLGLFLLLYFMQTFKSVLIPLSFAGLFALLLLPISARLERKMPRGMATLLSLILIILILGLMVYFFSMQIGNFSAELNDISAKLSALISKIQLFLFEKFGIKPTNRSEFIEKALGNVSQTGTAFVGSTISLTTGALTVITLIPIYVFCMLYYRDHLRQFVFQFIAVSKRETIITTVDNIQLVVQSYISGLVIVIVIVAILNSIGLFIMGVEYAIFFGAFAAVLTVIPYIGIMLGAALPALYVLVNTGSVTNMLIVVAIFAFVQFLEGNFITPNVVGSKVSINPFAAIVALIMGGEIWGAAGMILSIPLIAILKVLFDQYSPLKPFAFLLGDIHREPRELKLLKKLKRKRRE</sequence>
<evidence type="ECO:0000313" key="9">
    <source>
        <dbReference type="EMBL" id="GAA4297573.1"/>
    </source>
</evidence>
<dbReference type="PANTHER" id="PTHR21716">
    <property type="entry name" value="TRANSMEMBRANE PROTEIN"/>
    <property type="match status" value="1"/>
</dbReference>
<feature type="transmembrane region" description="Helical" evidence="8">
    <location>
        <begin position="254"/>
        <end position="278"/>
    </location>
</feature>
<feature type="transmembrane region" description="Helical" evidence="8">
    <location>
        <begin position="143"/>
        <end position="166"/>
    </location>
</feature>
<comment type="caution">
    <text evidence="9">The sequence shown here is derived from an EMBL/GenBank/DDBJ whole genome shotgun (WGS) entry which is preliminary data.</text>
</comment>
<dbReference type="Pfam" id="PF01594">
    <property type="entry name" value="AI-2E_transport"/>
    <property type="match status" value="1"/>
</dbReference>